<gene>
    <name evidence="8" type="ORF">J5O05_18845</name>
</gene>
<evidence type="ECO:0000256" key="3">
    <source>
        <dbReference type="ARBA" id="ARBA00022896"/>
    </source>
</evidence>
<proteinExistence type="predicted"/>
<name>A0A975DKK0_9GAMM</name>
<comment type="cofactor">
    <cofactor evidence="1">
        <name>L-ascorbate</name>
        <dbReference type="ChEBI" id="CHEBI:38290"/>
    </cofactor>
</comment>
<dbReference type="GO" id="GO:0071456">
    <property type="term" value="P:cellular response to hypoxia"/>
    <property type="evidence" value="ECO:0007669"/>
    <property type="project" value="TreeGrafter"/>
</dbReference>
<protein>
    <submittedName>
        <fullName evidence="8">2OG-Fe(II) oxygenase</fullName>
    </submittedName>
</protein>
<evidence type="ECO:0000256" key="4">
    <source>
        <dbReference type="ARBA" id="ARBA00022964"/>
    </source>
</evidence>
<evidence type="ECO:0000256" key="5">
    <source>
        <dbReference type="ARBA" id="ARBA00023002"/>
    </source>
</evidence>
<keyword evidence="4" id="KW-0223">Dioxygenase</keyword>
<organism evidence="8 9">
    <name type="scientific">Pseudoalteromonas xiamenensis</name>
    <dbReference type="NCBI Taxonomy" id="882626"/>
    <lineage>
        <taxon>Bacteria</taxon>
        <taxon>Pseudomonadati</taxon>
        <taxon>Pseudomonadota</taxon>
        <taxon>Gammaproteobacteria</taxon>
        <taxon>Alteromonadales</taxon>
        <taxon>Pseudoalteromonadaceae</taxon>
        <taxon>Pseudoalteromonas</taxon>
    </lineage>
</organism>
<feature type="domain" description="Fe2OG dioxygenase" evidence="7">
    <location>
        <begin position="100"/>
        <end position="203"/>
    </location>
</feature>
<dbReference type="EMBL" id="CP072135">
    <property type="protein sequence ID" value="QTH73546.1"/>
    <property type="molecule type" value="Genomic_DNA"/>
</dbReference>
<accession>A0A975DKK0</accession>
<dbReference type="Proteomes" id="UP000664904">
    <property type="component" value="Plasmid unnamed5"/>
</dbReference>
<dbReference type="InterPro" id="IPR005123">
    <property type="entry name" value="Oxoglu/Fe-dep_dioxygenase_dom"/>
</dbReference>
<keyword evidence="9" id="KW-1185">Reference proteome</keyword>
<dbReference type="PROSITE" id="PS51471">
    <property type="entry name" value="FE2OG_OXY"/>
    <property type="match status" value="1"/>
</dbReference>
<keyword evidence="5" id="KW-0560">Oxidoreductase</keyword>
<keyword evidence="6" id="KW-0408">Iron</keyword>
<keyword evidence="3" id="KW-0847">Vitamin C</keyword>
<dbReference type="InterPro" id="IPR006620">
    <property type="entry name" value="Pro_4_hyd_alph"/>
</dbReference>
<keyword evidence="2" id="KW-0479">Metal-binding</keyword>
<geneLocation type="plasmid" evidence="8 9">
    <name>unnamed5</name>
</geneLocation>
<evidence type="ECO:0000256" key="2">
    <source>
        <dbReference type="ARBA" id="ARBA00022723"/>
    </source>
</evidence>
<dbReference type="Gene3D" id="2.60.120.620">
    <property type="entry name" value="q2cbj1_9rhob like domain"/>
    <property type="match status" value="1"/>
</dbReference>
<dbReference type="AlphaFoldDB" id="A0A975DKK0"/>
<evidence type="ECO:0000256" key="6">
    <source>
        <dbReference type="ARBA" id="ARBA00023004"/>
    </source>
</evidence>
<dbReference type="InterPro" id="IPR051559">
    <property type="entry name" value="HIF_prolyl_hydroxylases"/>
</dbReference>
<dbReference type="Pfam" id="PF13640">
    <property type="entry name" value="2OG-FeII_Oxy_3"/>
    <property type="match status" value="1"/>
</dbReference>
<dbReference type="PANTHER" id="PTHR12907">
    <property type="entry name" value="EGL NINE HOMOLOG-RELATED"/>
    <property type="match status" value="1"/>
</dbReference>
<dbReference type="InterPro" id="IPR044862">
    <property type="entry name" value="Pro_4_hyd_alph_FE2OG_OXY"/>
</dbReference>
<dbReference type="KEGG" id="pxi:J5O05_18845"/>
<dbReference type="GO" id="GO:0008198">
    <property type="term" value="F:ferrous iron binding"/>
    <property type="evidence" value="ECO:0007669"/>
    <property type="project" value="TreeGrafter"/>
</dbReference>
<reference evidence="8" key="1">
    <citation type="submission" date="2021-03" db="EMBL/GenBank/DDBJ databases">
        <title>Complete Genome of Pseudoalteromonas xiamenensis STKMTI.2, a new potential marine bacterium producing anti-Vibrio compounds.</title>
        <authorList>
            <person name="Handayani D.P."/>
            <person name="Isnansetyo A."/>
            <person name="Istiqomah I."/>
            <person name="Jumina J."/>
        </authorList>
    </citation>
    <scope>NUCLEOTIDE SEQUENCE</scope>
    <source>
        <strain evidence="8">STKMTI.2</strain>
        <plasmid evidence="8">unnamed5</plasmid>
    </source>
</reference>
<dbReference type="PANTHER" id="PTHR12907:SF26">
    <property type="entry name" value="HIF PROLYL HYDROXYLASE, ISOFORM C"/>
    <property type="match status" value="1"/>
</dbReference>
<dbReference type="SMART" id="SM00702">
    <property type="entry name" value="P4Hc"/>
    <property type="match status" value="1"/>
</dbReference>
<evidence type="ECO:0000259" key="7">
    <source>
        <dbReference type="PROSITE" id="PS51471"/>
    </source>
</evidence>
<evidence type="ECO:0000313" key="8">
    <source>
        <dbReference type="EMBL" id="QTH73546.1"/>
    </source>
</evidence>
<evidence type="ECO:0000256" key="1">
    <source>
        <dbReference type="ARBA" id="ARBA00001961"/>
    </source>
</evidence>
<dbReference type="GO" id="GO:0031418">
    <property type="term" value="F:L-ascorbic acid binding"/>
    <property type="evidence" value="ECO:0007669"/>
    <property type="project" value="UniProtKB-KW"/>
</dbReference>
<sequence>MQASELSIEPFEQIAEDLYTKGISISTNAIPLKVLRALEARLNELDHDSFDVAGIGRQTDHATNATIRRDKIHWLDNNNELELSYLEHMGQLQQFVNRRLFMGLFSYESHFATYQQGDFYKKHLDAFKGKTNRVLTTVLYLNNNWQPEFGGELVVYSPDNHDEELLRVTPAFGTFVTFLSDEFPHEVLPAQHTRFSIAGWFRVNASLNGDIDPPR</sequence>
<dbReference type="GO" id="GO:0031543">
    <property type="term" value="F:peptidyl-proline dioxygenase activity"/>
    <property type="evidence" value="ECO:0007669"/>
    <property type="project" value="TreeGrafter"/>
</dbReference>
<dbReference type="RefSeq" id="WP_208845158.1">
    <property type="nucleotide sequence ID" value="NZ_CP072135.1"/>
</dbReference>
<evidence type="ECO:0000313" key="9">
    <source>
        <dbReference type="Proteomes" id="UP000664904"/>
    </source>
</evidence>
<keyword evidence="8" id="KW-0614">Plasmid</keyword>